<dbReference type="PANTHER" id="PTHR11440">
    <property type="entry name" value="LECITHIN-CHOLESTEROL ACYLTRANSFERASE-RELATED"/>
    <property type="match status" value="1"/>
</dbReference>
<keyword evidence="1" id="KW-0732">Signal</keyword>
<name>A0A022R0T9_ERYGU</name>
<gene>
    <name evidence="2" type="ORF">MIMGU_mgv1a006497mg</name>
</gene>
<feature type="signal peptide" evidence="1">
    <location>
        <begin position="1"/>
        <end position="23"/>
    </location>
</feature>
<dbReference type="eggNOG" id="KOG2369">
    <property type="taxonomic scope" value="Eukaryota"/>
</dbReference>
<dbReference type="OMA" id="QMTPPGV"/>
<dbReference type="InterPro" id="IPR029058">
    <property type="entry name" value="AB_hydrolase_fold"/>
</dbReference>
<evidence type="ECO:0000256" key="1">
    <source>
        <dbReference type="SAM" id="SignalP"/>
    </source>
</evidence>
<proteinExistence type="predicted"/>
<dbReference type="SUPFAM" id="SSF53474">
    <property type="entry name" value="alpha/beta-Hydrolases"/>
    <property type="match status" value="1"/>
</dbReference>
<evidence type="ECO:0008006" key="4">
    <source>
        <dbReference type="Google" id="ProtNLM"/>
    </source>
</evidence>
<dbReference type="KEGG" id="egt:105963531"/>
<feature type="chain" id="PRO_5001507679" description="Lecithin-cholesterol acyltransferase" evidence="1">
    <location>
        <begin position="24"/>
        <end position="442"/>
    </location>
</feature>
<dbReference type="Proteomes" id="UP000030748">
    <property type="component" value="Unassembled WGS sequence"/>
</dbReference>
<dbReference type="STRING" id="4155.A0A022R0T9"/>
<dbReference type="Gene3D" id="3.40.50.1820">
    <property type="entry name" value="alpha/beta hydrolase"/>
    <property type="match status" value="2"/>
</dbReference>
<dbReference type="GO" id="GO:0008374">
    <property type="term" value="F:O-acyltransferase activity"/>
    <property type="evidence" value="ECO:0007669"/>
    <property type="project" value="InterPro"/>
</dbReference>
<dbReference type="InterPro" id="IPR003386">
    <property type="entry name" value="LACT/PDAT_acylTrfase"/>
</dbReference>
<protein>
    <recommendedName>
        <fullName evidence="4">Lecithin-cholesterol acyltransferase</fullName>
    </recommendedName>
</protein>
<dbReference type="Pfam" id="PF02450">
    <property type="entry name" value="LCAT"/>
    <property type="match status" value="2"/>
</dbReference>
<sequence length="442" mass="48143">MNNFHLNILLYTKMAILSMLAMAASSSSSAAANVHPVILIPGSGGNQLEARLTSEYKSSSLVCNKWYPLKKDPDGWFRLWFDPTVIFRPFTKCFNRRMMIYYDPDEDDYHNAPGVETRVPHFGSIQSLLYLNPTLKGITSYMKPLVKSLEKVGYVSGNNLFGAPYDFRYALAAEGHPSKVASKYLADLKTLIESASASNGARPVILLTHSLGGLFALHLLNRSPISWRQKYIKRLITLAAPWGGTVGEMLTYANGNSFGVPLVDPLLVRDEQRSAASNLWLMPSPRVFNESKPLVVMANGTHYTSSDIGRFLGDIGFPEGVGPYETRVLPLGLRAPQVPVTCVVGTGVKTPEKLIYGGSGFGEQPVEIVYGDGDGTVNMVSLLAVETEWGGCKNQSLEVIKIDGVSHTEILKDENALGKIVGVVSSVNSGISMSSLVVRTFS</sequence>
<organism evidence="2 3">
    <name type="scientific">Erythranthe guttata</name>
    <name type="common">Yellow monkey flower</name>
    <name type="synonym">Mimulus guttatus</name>
    <dbReference type="NCBI Taxonomy" id="4155"/>
    <lineage>
        <taxon>Eukaryota</taxon>
        <taxon>Viridiplantae</taxon>
        <taxon>Streptophyta</taxon>
        <taxon>Embryophyta</taxon>
        <taxon>Tracheophyta</taxon>
        <taxon>Spermatophyta</taxon>
        <taxon>Magnoliopsida</taxon>
        <taxon>eudicotyledons</taxon>
        <taxon>Gunneridae</taxon>
        <taxon>Pentapetalae</taxon>
        <taxon>asterids</taxon>
        <taxon>lamiids</taxon>
        <taxon>Lamiales</taxon>
        <taxon>Phrymaceae</taxon>
        <taxon>Erythranthe</taxon>
    </lineage>
</organism>
<dbReference type="AlphaFoldDB" id="A0A022R0T9"/>
<dbReference type="EMBL" id="KI630853">
    <property type="protein sequence ID" value="EYU32390.1"/>
    <property type="molecule type" value="Genomic_DNA"/>
</dbReference>
<evidence type="ECO:0000313" key="2">
    <source>
        <dbReference type="EMBL" id="EYU32390.1"/>
    </source>
</evidence>
<keyword evidence="3" id="KW-1185">Reference proteome</keyword>
<reference evidence="2 3" key="1">
    <citation type="journal article" date="2013" name="Proc. Natl. Acad. Sci. U.S.A.">
        <title>Fine-scale variation in meiotic recombination in Mimulus inferred from population shotgun sequencing.</title>
        <authorList>
            <person name="Hellsten U."/>
            <person name="Wright K.M."/>
            <person name="Jenkins J."/>
            <person name="Shu S."/>
            <person name="Yuan Y."/>
            <person name="Wessler S.R."/>
            <person name="Schmutz J."/>
            <person name="Willis J.H."/>
            <person name="Rokhsar D.S."/>
        </authorList>
    </citation>
    <scope>NUCLEOTIDE SEQUENCE [LARGE SCALE GENOMIC DNA]</scope>
    <source>
        <strain evidence="3">cv. DUN x IM62</strain>
    </source>
</reference>
<evidence type="ECO:0000313" key="3">
    <source>
        <dbReference type="Proteomes" id="UP000030748"/>
    </source>
</evidence>
<dbReference type="PhylomeDB" id="A0A022R0T9"/>
<accession>A0A022R0T9</accession>
<dbReference type="GO" id="GO:0006629">
    <property type="term" value="P:lipid metabolic process"/>
    <property type="evidence" value="ECO:0000318"/>
    <property type="project" value="GO_Central"/>
</dbReference>
<dbReference type="OrthoDB" id="190846at2759"/>